<dbReference type="PANTHER" id="PTHR13929">
    <property type="entry name" value="1,4-DIHYDROXY-2-NAPHTHOATE OCTAPRENYLTRANSFERASE"/>
    <property type="match status" value="1"/>
</dbReference>
<evidence type="ECO:0000256" key="5">
    <source>
        <dbReference type="ARBA" id="ARBA00023136"/>
    </source>
</evidence>
<keyword evidence="3 6" id="KW-0812">Transmembrane</keyword>
<feature type="transmembrane region" description="Helical" evidence="6">
    <location>
        <begin position="43"/>
        <end position="62"/>
    </location>
</feature>
<keyword evidence="6" id="KW-1003">Cell membrane</keyword>
<feature type="transmembrane region" description="Helical" evidence="6">
    <location>
        <begin position="256"/>
        <end position="277"/>
    </location>
</feature>
<feature type="transmembrane region" description="Helical" evidence="6">
    <location>
        <begin position="324"/>
        <end position="342"/>
    </location>
</feature>
<feature type="transmembrane region" description="Helical" evidence="6">
    <location>
        <begin position="142"/>
        <end position="160"/>
    </location>
</feature>
<feature type="transmembrane region" description="Helical" evidence="6">
    <location>
        <begin position="213"/>
        <end position="235"/>
    </location>
</feature>
<evidence type="ECO:0000256" key="1">
    <source>
        <dbReference type="ARBA" id="ARBA00004141"/>
    </source>
</evidence>
<comment type="subcellular location">
    <subcellularLocation>
        <location evidence="6">Cell inner membrane</location>
        <topology evidence="6">Multi-pass membrane protein</topology>
    </subcellularLocation>
    <subcellularLocation>
        <location evidence="1">Membrane</location>
        <topology evidence="1">Multi-pass membrane protein</topology>
    </subcellularLocation>
</comment>
<comment type="similarity">
    <text evidence="6">Belongs to the MenA family. Type 2 subfamily.</text>
</comment>
<evidence type="ECO:0000256" key="3">
    <source>
        <dbReference type="ARBA" id="ARBA00022692"/>
    </source>
</evidence>
<dbReference type="EMBL" id="VYDO01000010">
    <property type="protein sequence ID" value="MYG37479.1"/>
    <property type="molecule type" value="Genomic_DNA"/>
</dbReference>
<dbReference type="UniPathway" id="UPA00995"/>
<gene>
    <name evidence="6" type="primary">menA</name>
    <name evidence="7" type="ORF">F4162_00260</name>
</gene>
<comment type="caution">
    <text evidence="7">The sequence shown here is derived from an EMBL/GenBank/DDBJ whole genome shotgun (WGS) entry which is preliminary data.</text>
</comment>
<dbReference type="PIRSF" id="PIRSF005355">
    <property type="entry name" value="UBIAD1"/>
    <property type="match status" value="1"/>
</dbReference>
<comment type="catalytic activity">
    <reaction evidence="6">
        <text>2-carboxy-1,4-naphthoquinone + phytyl diphosphate + H(+) = demethylphylloquinone + CO2 + diphosphate</text>
        <dbReference type="Rhea" id="RHEA:47740"/>
        <dbReference type="ChEBI" id="CHEBI:15378"/>
        <dbReference type="ChEBI" id="CHEBI:16526"/>
        <dbReference type="ChEBI" id="CHEBI:31087"/>
        <dbReference type="ChEBI" id="CHEBI:33019"/>
        <dbReference type="ChEBI" id="CHEBI:75434"/>
        <dbReference type="ChEBI" id="CHEBI:87842"/>
        <dbReference type="EC" id="2.5.1.130"/>
    </reaction>
</comment>
<dbReference type="GO" id="GO:0042372">
    <property type="term" value="P:phylloquinone biosynthetic process"/>
    <property type="evidence" value="ECO:0007669"/>
    <property type="project" value="UniProtKB-UniRule"/>
</dbReference>
<keyword evidence="2 6" id="KW-0808">Transferase</keyword>
<dbReference type="GO" id="GO:0005886">
    <property type="term" value="C:plasma membrane"/>
    <property type="evidence" value="ECO:0007669"/>
    <property type="project" value="UniProtKB-SubCell"/>
</dbReference>
<dbReference type="NCBIfam" id="TIGR02235">
    <property type="entry name" value="menA_cyano-plnt"/>
    <property type="match status" value="1"/>
</dbReference>
<organism evidence="7">
    <name type="scientific">Synechococcus sp. SB0676_bin_10</name>
    <dbReference type="NCBI Taxonomy" id="2604869"/>
    <lineage>
        <taxon>Bacteria</taxon>
        <taxon>Bacillati</taxon>
        <taxon>Cyanobacteriota</taxon>
        <taxon>Cyanophyceae</taxon>
        <taxon>Synechococcales</taxon>
        <taxon>Synechococcaceae</taxon>
        <taxon>Synechococcus</taxon>
    </lineage>
</organism>
<accession>A0A6B1F3V2</accession>
<evidence type="ECO:0000256" key="2">
    <source>
        <dbReference type="ARBA" id="ARBA00022679"/>
    </source>
</evidence>
<feature type="transmembrane region" description="Helical" evidence="6">
    <location>
        <begin position="113"/>
        <end position="136"/>
    </location>
</feature>
<dbReference type="CDD" id="cd13962">
    <property type="entry name" value="PT_UbiA_UBIAD1"/>
    <property type="match status" value="1"/>
</dbReference>
<protein>
    <recommendedName>
        <fullName evidence="6">2-carboxy-1,4-naphthoquinone phytyltransferase</fullName>
        <ecNumber evidence="6">2.5.1.130</ecNumber>
    </recommendedName>
    <alternativeName>
        <fullName evidence="6">1,4-dihydroxy-2-naphthoate phytyltransferase</fullName>
        <shortName evidence="6">DHNA phytyltransferase</shortName>
    </alternativeName>
</protein>
<feature type="transmembrane region" description="Helical" evidence="6">
    <location>
        <begin position="283"/>
        <end position="303"/>
    </location>
</feature>
<dbReference type="InterPro" id="IPR000537">
    <property type="entry name" value="UbiA_prenyltransferase"/>
</dbReference>
<keyword evidence="4 6" id="KW-1133">Transmembrane helix</keyword>
<name>A0A6B1F3V2_9SYNE</name>
<dbReference type="GO" id="GO:0009234">
    <property type="term" value="P:menaquinone biosynthetic process"/>
    <property type="evidence" value="ECO:0007669"/>
    <property type="project" value="TreeGrafter"/>
</dbReference>
<evidence type="ECO:0000256" key="6">
    <source>
        <dbReference type="HAMAP-Rule" id="MF_01938"/>
    </source>
</evidence>
<feature type="transmembrane region" description="Helical" evidence="6">
    <location>
        <begin position="74"/>
        <end position="92"/>
    </location>
</feature>
<dbReference type="InterPro" id="IPR026046">
    <property type="entry name" value="UBIAD1"/>
</dbReference>
<evidence type="ECO:0000313" key="7">
    <source>
        <dbReference type="EMBL" id="MYG37479.1"/>
    </source>
</evidence>
<comment type="function">
    <text evidence="6">Involved in the synthesis of phylloquinone (vitamin K1). Catalyzes the transfer of a prenyl chain to 2-carboxy-1,4-naphthoquinone.</text>
</comment>
<keyword evidence="5 6" id="KW-0472">Membrane</keyword>
<reference evidence="7" key="1">
    <citation type="submission" date="2019-09" db="EMBL/GenBank/DDBJ databases">
        <title>Characterisation of the sponge microbiome using genome-centric metagenomics.</title>
        <authorList>
            <person name="Engelberts J.P."/>
            <person name="Robbins S.J."/>
            <person name="De Goeij J.M."/>
            <person name="Aranda M."/>
            <person name="Bell S.C."/>
            <person name="Webster N.S."/>
        </authorList>
    </citation>
    <scope>NUCLEOTIDE SEQUENCE</scope>
    <source>
        <strain evidence="7">SB0676_bin_10</strain>
    </source>
</reference>
<dbReference type="Pfam" id="PF01040">
    <property type="entry name" value="UbiA"/>
    <property type="match status" value="1"/>
</dbReference>
<keyword evidence="6" id="KW-0997">Cell inner membrane</keyword>
<sequence length="343" mass="36826">MRIRNEWSRQIVQFIHERHTLKPVRSEDVSEQRRHLWWAAVKWPMYAVAVMPALVAAGWLLGPGRSAWRLQPQQLVVFLLAAVLLLAWENLCNDYFDAQTGIDIRKPHSVIQLTGAPSVVFFGAQLCCVLGLLLMAQVAMASSWWLLVLVLAACCCGYLYQGPPFRLGYQGLGEPLCWLAFGPLATAAALVGLGAPAPGLEGGGGGPLNLSLASQLGCGPALATTLVLFCSHFHQVEDDVAHGKRSPVQRLGTGRAAALVPCFVALALLAEVVPVAWGGGWPPTALLAVASFPVAVPLIRLLGRHHHQPERIRHSKFLALRFQMVNGVLFAGGLALGGLSVAS</sequence>
<comment type="pathway">
    <text evidence="6">Cofactor biosynthesis; phylloquinone biosynthesis.</text>
</comment>
<dbReference type="InterPro" id="IPR011937">
    <property type="entry name" value="DHNA_phytyltransferase_MenA"/>
</dbReference>
<dbReference type="EC" id="2.5.1.130" evidence="6"/>
<dbReference type="HAMAP" id="MF_01938">
    <property type="entry name" value="MenA_2"/>
    <property type="match status" value="1"/>
</dbReference>
<evidence type="ECO:0000256" key="4">
    <source>
        <dbReference type="ARBA" id="ARBA00022989"/>
    </source>
</evidence>
<feature type="transmembrane region" description="Helical" evidence="6">
    <location>
        <begin position="172"/>
        <end position="193"/>
    </location>
</feature>
<dbReference type="PANTHER" id="PTHR13929:SF0">
    <property type="entry name" value="UBIA PRENYLTRANSFERASE DOMAIN-CONTAINING PROTEIN 1"/>
    <property type="match status" value="1"/>
</dbReference>
<dbReference type="AlphaFoldDB" id="A0A6B1F3V2"/>
<dbReference type="GO" id="GO:0004659">
    <property type="term" value="F:prenyltransferase activity"/>
    <property type="evidence" value="ECO:0007669"/>
    <property type="project" value="UniProtKB-UniRule"/>
</dbReference>
<proteinExistence type="inferred from homology"/>